<dbReference type="CDD" id="cd06222">
    <property type="entry name" value="RNase_H_like"/>
    <property type="match status" value="1"/>
</dbReference>
<proteinExistence type="predicted"/>
<dbReference type="AlphaFoldDB" id="A0A2K3LWN4"/>
<sequence length="193" mass="21384">MVFYGVKNLPIKSTGSAGCRWVIRNSDGNFLAAFAANIGCCSVMHAELWCILNGLNLASCRGDELIRVESDSMVALKLVKEGCNKEHPAYQLVQAIHCIVATRRVLWNHCFREANQVADALAKHSLDINVDSIATLNAVVPDDACADDPGKDVVNMSLSCNLCYLKLFLKRLLSIYYCSLTDVAPDWSYRDFF</sequence>
<dbReference type="PANTHER" id="PTHR47723:SF19">
    <property type="entry name" value="POLYNUCLEOTIDYL TRANSFERASE, RIBONUCLEASE H-LIKE SUPERFAMILY PROTEIN"/>
    <property type="match status" value="1"/>
</dbReference>
<dbReference type="Gene3D" id="3.30.420.10">
    <property type="entry name" value="Ribonuclease H-like superfamily/Ribonuclease H"/>
    <property type="match status" value="1"/>
</dbReference>
<dbReference type="Pfam" id="PF13456">
    <property type="entry name" value="RVT_3"/>
    <property type="match status" value="1"/>
</dbReference>
<reference evidence="2 3" key="1">
    <citation type="journal article" date="2014" name="Am. J. Bot.">
        <title>Genome assembly and annotation for red clover (Trifolium pratense; Fabaceae).</title>
        <authorList>
            <person name="Istvanek J."/>
            <person name="Jaros M."/>
            <person name="Krenek A."/>
            <person name="Repkova J."/>
        </authorList>
    </citation>
    <scope>NUCLEOTIDE SEQUENCE [LARGE SCALE GENOMIC DNA]</scope>
    <source>
        <strain evidence="3">cv. Tatra</strain>
        <tissue evidence="2">Young leaves</tissue>
    </source>
</reference>
<protein>
    <submittedName>
        <fullName evidence="2">Ribonuclease H</fullName>
    </submittedName>
</protein>
<dbReference type="Proteomes" id="UP000236291">
    <property type="component" value="Unassembled WGS sequence"/>
</dbReference>
<dbReference type="SUPFAM" id="SSF53098">
    <property type="entry name" value="Ribonuclease H-like"/>
    <property type="match status" value="1"/>
</dbReference>
<comment type="caution">
    <text evidence="2">The sequence shown here is derived from an EMBL/GenBank/DDBJ whole genome shotgun (WGS) entry which is preliminary data.</text>
</comment>
<dbReference type="PANTHER" id="PTHR47723">
    <property type="entry name" value="OS05G0353850 PROTEIN"/>
    <property type="match status" value="1"/>
</dbReference>
<dbReference type="ExpressionAtlas" id="A0A2K3LWN4">
    <property type="expression patterns" value="baseline"/>
</dbReference>
<dbReference type="InterPro" id="IPR012337">
    <property type="entry name" value="RNaseH-like_sf"/>
</dbReference>
<evidence type="ECO:0000313" key="2">
    <source>
        <dbReference type="EMBL" id="PNX82933.1"/>
    </source>
</evidence>
<dbReference type="GO" id="GO:0004523">
    <property type="term" value="F:RNA-DNA hybrid ribonuclease activity"/>
    <property type="evidence" value="ECO:0007669"/>
    <property type="project" value="InterPro"/>
</dbReference>
<organism evidence="2 3">
    <name type="scientific">Trifolium pratense</name>
    <name type="common">Red clover</name>
    <dbReference type="NCBI Taxonomy" id="57577"/>
    <lineage>
        <taxon>Eukaryota</taxon>
        <taxon>Viridiplantae</taxon>
        <taxon>Streptophyta</taxon>
        <taxon>Embryophyta</taxon>
        <taxon>Tracheophyta</taxon>
        <taxon>Spermatophyta</taxon>
        <taxon>Magnoliopsida</taxon>
        <taxon>eudicotyledons</taxon>
        <taxon>Gunneridae</taxon>
        <taxon>Pentapetalae</taxon>
        <taxon>rosids</taxon>
        <taxon>fabids</taxon>
        <taxon>Fabales</taxon>
        <taxon>Fabaceae</taxon>
        <taxon>Papilionoideae</taxon>
        <taxon>50 kb inversion clade</taxon>
        <taxon>NPAAA clade</taxon>
        <taxon>Hologalegina</taxon>
        <taxon>IRL clade</taxon>
        <taxon>Trifolieae</taxon>
        <taxon>Trifolium</taxon>
    </lineage>
</organism>
<evidence type="ECO:0000259" key="1">
    <source>
        <dbReference type="Pfam" id="PF13456"/>
    </source>
</evidence>
<dbReference type="InterPro" id="IPR002156">
    <property type="entry name" value="RNaseH_domain"/>
</dbReference>
<dbReference type="InterPro" id="IPR053151">
    <property type="entry name" value="RNase_H-like"/>
</dbReference>
<dbReference type="InterPro" id="IPR036397">
    <property type="entry name" value="RNaseH_sf"/>
</dbReference>
<feature type="domain" description="RNase H type-1" evidence="1">
    <location>
        <begin position="13"/>
        <end position="124"/>
    </location>
</feature>
<dbReference type="GO" id="GO:0003676">
    <property type="term" value="F:nucleic acid binding"/>
    <property type="evidence" value="ECO:0007669"/>
    <property type="project" value="InterPro"/>
</dbReference>
<name>A0A2K3LWN4_TRIPR</name>
<reference evidence="2 3" key="2">
    <citation type="journal article" date="2017" name="Front. Plant Sci.">
        <title>Gene Classification and Mining of Molecular Markers Useful in Red Clover (Trifolium pratense) Breeding.</title>
        <authorList>
            <person name="Istvanek J."/>
            <person name="Dluhosova J."/>
            <person name="Dluhos P."/>
            <person name="Patkova L."/>
            <person name="Nedelnik J."/>
            <person name="Repkova J."/>
        </authorList>
    </citation>
    <scope>NUCLEOTIDE SEQUENCE [LARGE SCALE GENOMIC DNA]</scope>
    <source>
        <strain evidence="3">cv. Tatra</strain>
        <tissue evidence="2">Young leaves</tissue>
    </source>
</reference>
<evidence type="ECO:0000313" key="3">
    <source>
        <dbReference type="Proteomes" id="UP000236291"/>
    </source>
</evidence>
<gene>
    <name evidence="2" type="ORF">L195_g038970</name>
</gene>
<dbReference type="InterPro" id="IPR044730">
    <property type="entry name" value="RNase_H-like_dom_plant"/>
</dbReference>
<accession>A0A2K3LWN4</accession>
<dbReference type="EMBL" id="ASHM01043000">
    <property type="protein sequence ID" value="PNX82933.1"/>
    <property type="molecule type" value="Genomic_DNA"/>
</dbReference>